<feature type="transmembrane region" description="Helical" evidence="1">
    <location>
        <begin position="91"/>
        <end position="114"/>
    </location>
</feature>
<gene>
    <name evidence="2" type="ordered locus">Desaci_4729</name>
</gene>
<name>I4DCN2_DESAJ</name>
<feature type="transmembrane region" description="Helical" evidence="1">
    <location>
        <begin position="329"/>
        <end position="350"/>
    </location>
</feature>
<sequence length="352" mass="41082">MGNLMVTRYLSIFPYLAILMIALGLFLIVFTRHEFFIVFSDKLRGLPVRLRSQLRAFTQEQIDKNPLLVSDQSALKTDLELSRLRWKGQHLTFYHVVLLSLLCAFISTGIALLITTRYLSIPSQPTSLSNFSGAKVTYIKRLEFNIPAMVQAFFIGFLVPRWLFFMGRVKSRYKYQNEAPKAFFRLSSAIRRHPNLEIATYEATPYMPKYTKWLFTQALDHWKRRDFTSFTEVFYWISKQSSHESWEEFASYAATASSAGLKDMIMKISSLTTRAQELLNKRDDERKGIKFQVILSLVAFGILFFQLYQVIYKNPDVGIYLFITPWGKILLSLVYLAVLVEISIFTWLYYQV</sequence>
<dbReference type="Proteomes" id="UP000002892">
    <property type="component" value="Plasmid pDESACI.01"/>
</dbReference>
<keyword evidence="1" id="KW-1133">Transmembrane helix</keyword>
<organism evidence="2 3">
    <name type="scientific">Desulfosporosinus acidiphilus (strain DSM 22704 / JCM 16185 / SJ4)</name>
    <dbReference type="NCBI Taxonomy" id="646529"/>
    <lineage>
        <taxon>Bacteria</taxon>
        <taxon>Bacillati</taxon>
        <taxon>Bacillota</taxon>
        <taxon>Clostridia</taxon>
        <taxon>Eubacteriales</taxon>
        <taxon>Desulfitobacteriaceae</taxon>
        <taxon>Desulfosporosinus</taxon>
    </lineage>
</organism>
<keyword evidence="1" id="KW-0472">Membrane</keyword>
<reference evidence="3" key="1">
    <citation type="journal article" date="2012" name="J. Bacteriol.">
        <title>Complete genome sequences of Desulfosporosinus orientis DSM765T, Desulfosporosinus youngiae DSM17734T, Desulfosporosinus meridiei DSM13257T, and Desulfosporosinus acidiphilus DSM22704T.</title>
        <authorList>
            <person name="Pester M."/>
            <person name="Brambilla E."/>
            <person name="Alazard D."/>
            <person name="Rattei T."/>
            <person name="Weinmaier T."/>
            <person name="Han J."/>
            <person name="Lucas S."/>
            <person name="Lapidus A."/>
            <person name="Cheng J.F."/>
            <person name="Goodwin L."/>
            <person name="Pitluck S."/>
            <person name="Peters L."/>
            <person name="Ovchinnikova G."/>
            <person name="Teshima H."/>
            <person name="Detter J.C."/>
            <person name="Han C.S."/>
            <person name="Tapia R."/>
            <person name="Land M.L."/>
            <person name="Hauser L."/>
            <person name="Kyrpides N.C."/>
            <person name="Ivanova N.N."/>
            <person name="Pagani I."/>
            <person name="Huntmann M."/>
            <person name="Wei C.L."/>
            <person name="Davenport K.W."/>
            <person name="Daligault H."/>
            <person name="Chain P.S."/>
            <person name="Chen A."/>
            <person name="Mavromatis K."/>
            <person name="Markowitz V."/>
            <person name="Szeto E."/>
            <person name="Mikhailova N."/>
            <person name="Pati A."/>
            <person name="Wagner M."/>
            <person name="Woyke T."/>
            <person name="Ollivier B."/>
            <person name="Klenk H.P."/>
            <person name="Spring S."/>
            <person name="Loy A."/>
        </authorList>
    </citation>
    <scope>NUCLEOTIDE SEQUENCE [LARGE SCALE GENOMIC DNA]</scope>
    <source>
        <strain evidence="3">DSM 22704 / JCM 16185 / SJ4</strain>
    </source>
</reference>
<protein>
    <submittedName>
        <fullName evidence="2">Uncharacterized protein</fullName>
    </submittedName>
</protein>
<dbReference type="HOGENOM" id="CLU_786919_0_0_9"/>
<evidence type="ECO:0000313" key="3">
    <source>
        <dbReference type="Proteomes" id="UP000002892"/>
    </source>
</evidence>
<keyword evidence="3" id="KW-1185">Reference proteome</keyword>
<evidence type="ECO:0000313" key="2">
    <source>
        <dbReference type="EMBL" id="AFM43556.1"/>
    </source>
</evidence>
<feature type="transmembrane region" description="Helical" evidence="1">
    <location>
        <begin position="144"/>
        <end position="164"/>
    </location>
</feature>
<dbReference type="AlphaFoldDB" id="I4DCN2"/>
<evidence type="ECO:0000256" key="1">
    <source>
        <dbReference type="SAM" id="Phobius"/>
    </source>
</evidence>
<feature type="transmembrane region" description="Helical" evidence="1">
    <location>
        <begin position="291"/>
        <end position="309"/>
    </location>
</feature>
<feature type="transmembrane region" description="Helical" evidence="1">
    <location>
        <begin position="12"/>
        <end position="30"/>
    </location>
</feature>
<dbReference type="RefSeq" id="WP_014825068.1">
    <property type="nucleotide sequence ID" value="NC_018066.1"/>
</dbReference>
<accession>I4DCN2</accession>
<keyword evidence="1" id="KW-0812">Transmembrane</keyword>
<proteinExistence type="predicted"/>
<dbReference type="EMBL" id="CP003640">
    <property type="protein sequence ID" value="AFM43556.1"/>
    <property type="molecule type" value="Genomic_DNA"/>
</dbReference>
<dbReference type="KEGG" id="dai:Desaci_4729"/>
<keyword evidence="2" id="KW-0614">Plasmid</keyword>
<geneLocation type="plasmid" evidence="2 3">
    <name>pDESACI.01</name>
</geneLocation>